<keyword evidence="4" id="KW-0762">Sugar transport</keyword>
<sequence>MPAEPPCHTTYRAGALVAVRDAYVVLLPISLFGVVATLLGHFPIPAVRAWLESRPGRGWTDTADAVVQSTWGVLGLALAVTIAAMVAQRAPRGRSREPLPSIWVAISALVNFTLCASATGPVTLQSFGQGSMLTGIIVGLATPALLRPLADWTPMRRLAIGYDSNPVFYHATRLTLPMAALGLLAKALAELVWHLPRPDLRWLPELAARLDADWVLTPLAVAANQLLWFFGVHGGKVLESHLGFLFTLAGEPVVHDRVPRVLIDNFVHLGGSGATLGLLLALAVVARDGQNRRLVQLSWLPAVFNVNELLMFGLPLVLNPRFVLPFLAAPLALTLPPLVALHAGWIELLPVQIPWTTPLLLSGWWLTGSWVGVALQALGLALSTAIYLPFVRRNEAERLAERLDAFQHASAVIASDVPRADAPLRRSDHVGVIARGLLHDLERAIGTPALSLVYQPQHRLDGTVVGVEALLRWQHPGYGAVRTDVAIALAEQGAVIGPLGAWVIDEACARKAQWNALGLQALTMSVNVSPLQLSQPGLHRTVAEALKRHRLRPGELELEITESRGIPVGDVADENLARLDALGVGLAMDDFGMGHASLLHLKRFRVAAIKVDGSLSRDVMAHPVSADIIRAIATLGHTGGARVIAEFVETREQRDRLAALGCDVFQGYLYSPALPADACLAHLQRSWACDRAETDSPQRESREPSHGLPPGML</sequence>
<dbReference type="KEGG" id="rge:RGE_38000"/>
<feature type="transmembrane region" description="Helical" evidence="9">
    <location>
        <begin position="324"/>
        <end position="345"/>
    </location>
</feature>
<evidence type="ECO:0000256" key="3">
    <source>
        <dbReference type="ARBA" id="ARBA00022475"/>
    </source>
</evidence>
<dbReference type="InterPro" id="IPR050706">
    <property type="entry name" value="Cyclic-di-GMP_PDE-like"/>
</dbReference>
<evidence type="ECO:0000313" key="13">
    <source>
        <dbReference type="Proteomes" id="UP000007883"/>
    </source>
</evidence>
<keyword evidence="3" id="KW-1003">Cell membrane</keyword>
<accession>I0HVV2</accession>
<evidence type="ECO:0000256" key="8">
    <source>
        <dbReference type="SAM" id="MobiDB-lite"/>
    </source>
</evidence>
<keyword evidence="6 9" id="KW-1133">Transmembrane helix</keyword>
<evidence type="ECO:0000256" key="6">
    <source>
        <dbReference type="ARBA" id="ARBA00022989"/>
    </source>
</evidence>
<feature type="transmembrane region" description="Helical" evidence="9">
    <location>
        <begin position="65"/>
        <end position="87"/>
    </location>
</feature>
<dbReference type="SMART" id="SM00052">
    <property type="entry name" value="EAL"/>
    <property type="match status" value="1"/>
</dbReference>
<feature type="domain" description="PTS EIIC type-3" evidence="11">
    <location>
        <begin position="1"/>
        <end position="390"/>
    </location>
</feature>
<feature type="transmembrane region" description="Helical" evidence="9">
    <location>
        <begin position="298"/>
        <end position="317"/>
    </location>
</feature>
<dbReference type="eggNOG" id="COG2200">
    <property type="taxonomic scope" value="Bacteria"/>
</dbReference>
<name>I0HVV2_RUBGI</name>
<feature type="transmembrane region" description="Helical" evidence="9">
    <location>
        <begin position="99"/>
        <end position="119"/>
    </location>
</feature>
<dbReference type="STRING" id="983917.RGE_38000"/>
<evidence type="ECO:0000259" key="11">
    <source>
        <dbReference type="PROSITE" id="PS51105"/>
    </source>
</evidence>
<dbReference type="InterPro" id="IPR001633">
    <property type="entry name" value="EAL_dom"/>
</dbReference>
<evidence type="ECO:0000256" key="2">
    <source>
        <dbReference type="ARBA" id="ARBA00022448"/>
    </source>
</evidence>
<dbReference type="Gene3D" id="3.20.20.450">
    <property type="entry name" value="EAL domain"/>
    <property type="match status" value="1"/>
</dbReference>
<dbReference type="PROSITE" id="PS50883">
    <property type="entry name" value="EAL"/>
    <property type="match status" value="1"/>
</dbReference>
<feature type="transmembrane region" description="Helical" evidence="9">
    <location>
        <begin position="131"/>
        <end position="150"/>
    </location>
</feature>
<keyword evidence="12" id="KW-0808">Transferase</keyword>
<keyword evidence="5 9" id="KW-0812">Transmembrane</keyword>
<organism evidence="12 13">
    <name type="scientific">Rubrivivax gelatinosus (strain NBRC 100245 / IL144)</name>
    <dbReference type="NCBI Taxonomy" id="983917"/>
    <lineage>
        <taxon>Bacteria</taxon>
        <taxon>Pseudomonadati</taxon>
        <taxon>Pseudomonadota</taxon>
        <taxon>Betaproteobacteria</taxon>
        <taxon>Burkholderiales</taxon>
        <taxon>Sphaerotilaceae</taxon>
        <taxon>Rubrivivax</taxon>
    </lineage>
</organism>
<keyword evidence="7 9" id="KW-0472">Membrane</keyword>
<dbReference type="Proteomes" id="UP000007883">
    <property type="component" value="Chromosome"/>
</dbReference>
<gene>
    <name evidence="12" type="ordered locus">RGE_38000</name>
</gene>
<protein>
    <submittedName>
        <fullName evidence="12">Putative phosphotransferase</fullName>
    </submittedName>
</protein>
<dbReference type="GO" id="GO:0009401">
    <property type="term" value="P:phosphoenolpyruvate-dependent sugar phosphotransferase system"/>
    <property type="evidence" value="ECO:0007669"/>
    <property type="project" value="InterPro"/>
</dbReference>
<feature type="transmembrane region" description="Helical" evidence="9">
    <location>
        <begin position="365"/>
        <end position="388"/>
    </location>
</feature>
<keyword evidence="2" id="KW-0813">Transport</keyword>
<evidence type="ECO:0000259" key="10">
    <source>
        <dbReference type="PROSITE" id="PS50883"/>
    </source>
</evidence>
<feature type="region of interest" description="Disordered" evidence="8">
    <location>
        <begin position="692"/>
        <end position="713"/>
    </location>
</feature>
<feature type="compositionally biased region" description="Basic and acidic residues" evidence="8">
    <location>
        <begin position="692"/>
        <end position="705"/>
    </location>
</feature>
<dbReference type="GO" id="GO:0005886">
    <property type="term" value="C:plasma membrane"/>
    <property type="evidence" value="ECO:0007669"/>
    <property type="project" value="UniProtKB-SubCell"/>
</dbReference>
<dbReference type="CDD" id="cd01948">
    <property type="entry name" value="EAL"/>
    <property type="match status" value="1"/>
</dbReference>
<dbReference type="InterPro" id="IPR004501">
    <property type="entry name" value="PTS_EIIC_3"/>
</dbReference>
<dbReference type="HOGENOM" id="CLU_024302_0_0_4"/>
<feature type="domain" description="EAL" evidence="10">
    <location>
        <begin position="434"/>
        <end position="687"/>
    </location>
</feature>
<dbReference type="RefSeq" id="WP_014429993.1">
    <property type="nucleotide sequence ID" value="NC_017075.1"/>
</dbReference>
<dbReference type="Pfam" id="PF02378">
    <property type="entry name" value="PTS_EIIC"/>
    <property type="match status" value="1"/>
</dbReference>
<evidence type="ECO:0000256" key="1">
    <source>
        <dbReference type="ARBA" id="ARBA00004651"/>
    </source>
</evidence>
<evidence type="ECO:0000256" key="5">
    <source>
        <dbReference type="ARBA" id="ARBA00022692"/>
    </source>
</evidence>
<evidence type="ECO:0000256" key="4">
    <source>
        <dbReference type="ARBA" id="ARBA00022597"/>
    </source>
</evidence>
<dbReference type="InterPro" id="IPR003352">
    <property type="entry name" value="PTS_EIIC"/>
</dbReference>
<keyword evidence="13" id="KW-1185">Reference proteome</keyword>
<dbReference type="PANTHER" id="PTHR33121">
    <property type="entry name" value="CYCLIC DI-GMP PHOSPHODIESTERASE PDEF"/>
    <property type="match status" value="1"/>
</dbReference>
<dbReference type="SUPFAM" id="SSF141868">
    <property type="entry name" value="EAL domain-like"/>
    <property type="match status" value="1"/>
</dbReference>
<evidence type="ECO:0000256" key="9">
    <source>
        <dbReference type="SAM" id="Phobius"/>
    </source>
</evidence>
<dbReference type="GO" id="GO:0008982">
    <property type="term" value="F:protein-N(PI)-phosphohistidine-sugar phosphotransferase activity"/>
    <property type="evidence" value="ECO:0007669"/>
    <property type="project" value="InterPro"/>
</dbReference>
<proteinExistence type="predicted"/>
<dbReference type="PATRIC" id="fig|983917.3.peg.3710"/>
<dbReference type="EMBL" id="AP012320">
    <property type="protein sequence ID" value="BAL97139.1"/>
    <property type="molecule type" value="Genomic_DNA"/>
</dbReference>
<dbReference type="AlphaFoldDB" id="I0HVV2"/>
<dbReference type="eggNOG" id="COG1455">
    <property type="taxonomic scope" value="Bacteria"/>
</dbReference>
<feature type="transmembrane region" description="Helical" evidence="9">
    <location>
        <begin position="22"/>
        <end position="45"/>
    </location>
</feature>
<dbReference type="PROSITE" id="PS51105">
    <property type="entry name" value="PTS_EIIC_TYPE_3"/>
    <property type="match status" value="1"/>
</dbReference>
<dbReference type="GO" id="GO:0071111">
    <property type="term" value="F:cyclic-guanylate-specific phosphodiesterase activity"/>
    <property type="evidence" value="ECO:0007669"/>
    <property type="project" value="InterPro"/>
</dbReference>
<dbReference type="InterPro" id="IPR035919">
    <property type="entry name" value="EAL_sf"/>
</dbReference>
<evidence type="ECO:0000256" key="7">
    <source>
        <dbReference type="ARBA" id="ARBA00023136"/>
    </source>
</evidence>
<evidence type="ECO:0000313" key="12">
    <source>
        <dbReference type="EMBL" id="BAL97139.1"/>
    </source>
</evidence>
<reference evidence="12 13" key="1">
    <citation type="journal article" date="2012" name="J. Bacteriol.">
        <title>Complete genome sequence of phototrophic betaproteobacterium Rubrivivax gelatinosus IL144.</title>
        <authorList>
            <person name="Nagashima S."/>
            <person name="Kamimura A."/>
            <person name="Shimizu T."/>
            <person name="Nakamura-isaki S."/>
            <person name="Aono E."/>
            <person name="Sakamoto K."/>
            <person name="Ichikawa N."/>
            <person name="Nakazawa H."/>
            <person name="Sekine M."/>
            <person name="Yamazaki S."/>
            <person name="Fujita N."/>
            <person name="Shimada K."/>
            <person name="Hanada S."/>
            <person name="Nagashima K.V.P."/>
        </authorList>
    </citation>
    <scope>NUCLEOTIDE SEQUENCE [LARGE SCALE GENOMIC DNA]</scope>
    <source>
        <strain evidence="13">NBRC 100245 / IL144</strain>
    </source>
</reference>
<dbReference type="PANTHER" id="PTHR33121:SF71">
    <property type="entry name" value="OXYGEN SENSOR PROTEIN DOSP"/>
    <property type="match status" value="1"/>
</dbReference>
<comment type="subcellular location">
    <subcellularLocation>
        <location evidence="1">Cell membrane</location>
        <topology evidence="1">Multi-pass membrane protein</topology>
    </subcellularLocation>
</comment>
<dbReference type="Pfam" id="PF00563">
    <property type="entry name" value="EAL"/>
    <property type="match status" value="1"/>
</dbReference>
<feature type="transmembrane region" description="Helical" evidence="9">
    <location>
        <begin position="266"/>
        <end position="286"/>
    </location>
</feature>